<evidence type="ECO:0000259" key="5">
    <source>
        <dbReference type="PROSITE" id="PS50931"/>
    </source>
</evidence>
<evidence type="ECO:0000256" key="4">
    <source>
        <dbReference type="ARBA" id="ARBA00023163"/>
    </source>
</evidence>
<organism evidence="6 7">
    <name type="scientific">Edaphosphingomonas fennica</name>
    <dbReference type="NCBI Taxonomy" id="114404"/>
    <lineage>
        <taxon>Bacteria</taxon>
        <taxon>Pseudomonadati</taxon>
        <taxon>Pseudomonadota</taxon>
        <taxon>Alphaproteobacteria</taxon>
        <taxon>Sphingomonadales</taxon>
        <taxon>Rhizorhabdaceae</taxon>
        <taxon>Edaphosphingomonas</taxon>
    </lineage>
</organism>
<name>A0A2T4I7U2_9SPHN</name>
<dbReference type="GO" id="GO:0043565">
    <property type="term" value="F:sequence-specific DNA binding"/>
    <property type="evidence" value="ECO:0007669"/>
    <property type="project" value="TreeGrafter"/>
</dbReference>
<dbReference type="SUPFAM" id="SSF46785">
    <property type="entry name" value="Winged helix' DNA-binding domain"/>
    <property type="match status" value="1"/>
</dbReference>
<protein>
    <submittedName>
        <fullName evidence="6">LysR family transcriptional regulator</fullName>
    </submittedName>
</protein>
<keyword evidence="3" id="KW-0238">DNA-binding</keyword>
<keyword evidence="7" id="KW-1185">Reference proteome</keyword>
<keyword evidence="4" id="KW-0804">Transcription</keyword>
<feature type="domain" description="HTH lysR-type" evidence="5">
    <location>
        <begin position="2"/>
        <end position="59"/>
    </location>
</feature>
<dbReference type="Pfam" id="PF00126">
    <property type="entry name" value="HTH_1"/>
    <property type="match status" value="1"/>
</dbReference>
<dbReference type="InterPro" id="IPR005119">
    <property type="entry name" value="LysR_subst-bd"/>
</dbReference>
<sequence length="284" mass="30195">MFDWQDLRYFLAAARLGSLTAAASELGVDHATVGRRVARLEAAIGCKLMVRLPRSTRLTEDGAALAAAARIMEDDAAAIVRHVRGHLGGLSGSVTVSALPALAAFVIAPSLPALADEHPGIRVVLSATSMIASLERGEADIAIGFVRPNLPGRVVRKIGELRLGLYGAPGLADRPRESWTFIGFEDSLSDIPQQKWLNAFSAGRPFALKSNDVVTQAQGARASVGAALLPCFLGDPEPGLIRLEVEPEPPPRPLWMSVHADVRRAPTVRAVMDHLVAAFADSHT</sequence>
<evidence type="ECO:0000256" key="2">
    <source>
        <dbReference type="ARBA" id="ARBA00023015"/>
    </source>
</evidence>
<evidence type="ECO:0000313" key="6">
    <source>
        <dbReference type="EMBL" id="PTD27349.1"/>
    </source>
</evidence>
<dbReference type="AlphaFoldDB" id="A0A2T4I7U2"/>
<evidence type="ECO:0000313" key="7">
    <source>
        <dbReference type="Proteomes" id="UP000241206"/>
    </source>
</evidence>
<dbReference type="GO" id="GO:0003700">
    <property type="term" value="F:DNA-binding transcription factor activity"/>
    <property type="evidence" value="ECO:0007669"/>
    <property type="project" value="InterPro"/>
</dbReference>
<dbReference type="PANTHER" id="PTHR30537">
    <property type="entry name" value="HTH-TYPE TRANSCRIPTIONAL REGULATOR"/>
    <property type="match status" value="1"/>
</dbReference>
<accession>A0A2T4I7U2</accession>
<gene>
    <name evidence="6" type="ORF">CV103_02285</name>
</gene>
<dbReference type="Pfam" id="PF03466">
    <property type="entry name" value="LysR_substrate"/>
    <property type="match status" value="1"/>
</dbReference>
<dbReference type="Proteomes" id="UP000241206">
    <property type="component" value="Unassembled WGS sequence"/>
</dbReference>
<dbReference type="Gene3D" id="1.10.10.10">
    <property type="entry name" value="Winged helix-like DNA-binding domain superfamily/Winged helix DNA-binding domain"/>
    <property type="match status" value="1"/>
</dbReference>
<keyword evidence="2" id="KW-0805">Transcription regulation</keyword>
<dbReference type="PANTHER" id="PTHR30537:SF3">
    <property type="entry name" value="TRANSCRIPTIONAL REGULATORY PROTEIN"/>
    <property type="match status" value="1"/>
</dbReference>
<dbReference type="CDD" id="cd05466">
    <property type="entry name" value="PBP2_LTTR_substrate"/>
    <property type="match status" value="1"/>
</dbReference>
<comment type="similarity">
    <text evidence="1">Belongs to the LysR transcriptional regulatory family.</text>
</comment>
<proteinExistence type="inferred from homology"/>
<dbReference type="InterPro" id="IPR000847">
    <property type="entry name" value="LysR_HTH_N"/>
</dbReference>
<dbReference type="Gene3D" id="3.40.190.290">
    <property type="match status" value="1"/>
</dbReference>
<dbReference type="GO" id="GO:0006351">
    <property type="term" value="P:DNA-templated transcription"/>
    <property type="evidence" value="ECO:0007669"/>
    <property type="project" value="TreeGrafter"/>
</dbReference>
<dbReference type="PROSITE" id="PS50931">
    <property type="entry name" value="HTH_LYSR"/>
    <property type="match status" value="1"/>
</dbReference>
<dbReference type="EMBL" id="PHHF01000008">
    <property type="protein sequence ID" value="PTD27349.1"/>
    <property type="molecule type" value="Genomic_DNA"/>
</dbReference>
<comment type="caution">
    <text evidence="6">The sequence shown here is derived from an EMBL/GenBank/DDBJ whole genome shotgun (WGS) entry which is preliminary data.</text>
</comment>
<dbReference type="InterPro" id="IPR036388">
    <property type="entry name" value="WH-like_DNA-bd_sf"/>
</dbReference>
<evidence type="ECO:0000256" key="3">
    <source>
        <dbReference type="ARBA" id="ARBA00023125"/>
    </source>
</evidence>
<evidence type="ECO:0000256" key="1">
    <source>
        <dbReference type="ARBA" id="ARBA00009437"/>
    </source>
</evidence>
<reference evidence="6 7" key="1">
    <citation type="submission" date="2017-11" db="EMBL/GenBank/DDBJ databases">
        <title>Sphingomonas oleivorans sp. nov., isolated from oil-contaminated soil.</title>
        <authorList>
            <person name="Wang L."/>
            <person name="Chen L."/>
        </authorList>
    </citation>
    <scope>NUCLEOTIDE SEQUENCE [LARGE SCALE GENOMIC DNA]</scope>
    <source>
        <strain evidence="6 7">K101</strain>
    </source>
</reference>
<dbReference type="InterPro" id="IPR058163">
    <property type="entry name" value="LysR-type_TF_proteobact-type"/>
</dbReference>
<dbReference type="InterPro" id="IPR036390">
    <property type="entry name" value="WH_DNA-bd_sf"/>
</dbReference>
<dbReference type="SUPFAM" id="SSF53850">
    <property type="entry name" value="Periplasmic binding protein-like II"/>
    <property type="match status" value="1"/>
</dbReference>